<accession>A0A6A6VNX1</accession>
<evidence type="ECO:0008006" key="3">
    <source>
        <dbReference type="Google" id="ProtNLM"/>
    </source>
</evidence>
<sequence>MGSSDIHTPPSSCEDPQPYSGYMNRTVIFGDDSEWTITASLSDAKRQWSQPPFEATQVYSAVCIKDPRGLYIGVEEAVIKVKYQLMGPPEVIERCEREISESEYDMELFPDSEEAKLNLSDAQDRLDAATRPAVWPNASTQREMRALTYFALHHCPYTPRLWAIASDDVDESVDEWGMVGGYALFMLMPKLPGRTLTRESFWALPVEKREEIRQAFSEALREVRSLRINHTDPAMRNLMWDERQRKCYIIDYEEFDILKQTPDPDTDKVHYDEWDIAETSLPI</sequence>
<keyword evidence="2" id="KW-1185">Reference proteome</keyword>
<dbReference type="Gene3D" id="1.10.510.10">
    <property type="entry name" value="Transferase(Phosphotransferase) domain 1"/>
    <property type="match status" value="1"/>
</dbReference>
<proteinExistence type="predicted"/>
<dbReference type="OrthoDB" id="5401170at2759"/>
<name>A0A6A6VNX1_9PLEO</name>
<dbReference type="SUPFAM" id="SSF56112">
    <property type="entry name" value="Protein kinase-like (PK-like)"/>
    <property type="match status" value="1"/>
</dbReference>
<reference evidence="1" key="1">
    <citation type="journal article" date="2020" name="Stud. Mycol.">
        <title>101 Dothideomycetes genomes: a test case for predicting lifestyles and emergence of pathogens.</title>
        <authorList>
            <person name="Haridas S."/>
            <person name="Albert R."/>
            <person name="Binder M."/>
            <person name="Bloem J."/>
            <person name="Labutti K."/>
            <person name="Salamov A."/>
            <person name="Andreopoulos B."/>
            <person name="Baker S."/>
            <person name="Barry K."/>
            <person name="Bills G."/>
            <person name="Bluhm B."/>
            <person name="Cannon C."/>
            <person name="Castanera R."/>
            <person name="Culley D."/>
            <person name="Daum C."/>
            <person name="Ezra D."/>
            <person name="Gonzalez J."/>
            <person name="Henrissat B."/>
            <person name="Kuo A."/>
            <person name="Liang C."/>
            <person name="Lipzen A."/>
            <person name="Lutzoni F."/>
            <person name="Magnuson J."/>
            <person name="Mondo S."/>
            <person name="Nolan M."/>
            <person name="Ohm R."/>
            <person name="Pangilinan J."/>
            <person name="Park H.-J."/>
            <person name="Ramirez L."/>
            <person name="Alfaro M."/>
            <person name="Sun H."/>
            <person name="Tritt A."/>
            <person name="Yoshinaga Y."/>
            <person name="Zwiers L.-H."/>
            <person name="Turgeon B."/>
            <person name="Goodwin S."/>
            <person name="Spatafora J."/>
            <person name="Crous P."/>
            <person name="Grigoriev I."/>
        </authorList>
    </citation>
    <scope>NUCLEOTIDE SEQUENCE</scope>
    <source>
        <strain evidence="1">CBS 119925</strain>
    </source>
</reference>
<dbReference type="Proteomes" id="UP000799440">
    <property type="component" value="Unassembled WGS sequence"/>
</dbReference>
<dbReference type="AlphaFoldDB" id="A0A6A6VNX1"/>
<evidence type="ECO:0000313" key="2">
    <source>
        <dbReference type="Proteomes" id="UP000799440"/>
    </source>
</evidence>
<gene>
    <name evidence="1" type="ORF">M011DRAFT_473989</name>
</gene>
<dbReference type="EMBL" id="MU006562">
    <property type="protein sequence ID" value="KAF2751529.1"/>
    <property type="molecule type" value="Genomic_DNA"/>
</dbReference>
<dbReference type="InterPro" id="IPR011009">
    <property type="entry name" value="Kinase-like_dom_sf"/>
</dbReference>
<evidence type="ECO:0000313" key="1">
    <source>
        <dbReference type="EMBL" id="KAF2751529.1"/>
    </source>
</evidence>
<protein>
    <recommendedName>
        <fullName evidence="3">Protein kinase domain-containing protein</fullName>
    </recommendedName>
</protein>
<organism evidence="1 2">
    <name type="scientific">Sporormia fimetaria CBS 119925</name>
    <dbReference type="NCBI Taxonomy" id="1340428"/>
    <lineage>
        <taxon>Eukaryota</taxon>
        <taxon>Fungi</taxon>
        <taxon>Dikarya</taxon>
        <taxon>Ascomycota</taxon>
        <taxon>Pezizomycotina</taxon>
        <taxon>Dothideomycetes</taxon>
        <taxon>Pleosporomycetidae</taxon>
        <taxon>Pleosporales</taxon>
        <taxon>Sporormiaceae</taxon>
        <taxon>Sporormia</taxon>
    </lineage>
</organism>